<accession>A0A9D4R1I8</accession>
<evidence type="ECO:0000313" key="2">
    <source>
        <dbReference type="EMBL" id="KAH3851611.1"/>
    </source>
</evidence>
<evidence type="ECO:0000256" key="1">
    <source>
        <dbReference type="SAM" id="MobiDB-lite"/>
    </source>
</evidence>
<proteinExistence type="predicted"/>
<dbReference type="Proteomes" id="UP000828390">
    <property type="component" value="Unassembled WGS sequence"/>
</dbReference>
<comment type="caution">
    <text evidence="2">The sequence shown here is derived from an EMBL/GenBank/DDBJ whole genome shotgun (WGS) entry which is preliminary data.</text>
</comment>
<evidence type="ECO:0000313" key="3">
    <source>
        <dbReference type="Proteomes" id="UP000828390"/>
    </source>
</evidence>
<dbReference type="AlphaFoldDB" id="A0A9D4R1I8"/>
<organism evidence="2 3">
    <name type="scientific">Dreissena polymorpha</name>
    <name type="common">Zebra mussel</name>
    <name type="synonym">Mytilus polymorpha</name>
    <dbReference type="NCBI Taxonomy" id="45954"/>
    <lineage>
        <taxon>Eukaryota</taxon>
        <taxon>Metazoa</taxon>
        <taxon>Spiralia</taxon>
        <taxon>Lophotrochozoa</taxon>
        <taxon>Mollusca</taxon>
        <taxon>Bivalvia</taxon>
        <taxon>Autobranchia</taxon>
        <taxon>Heteroconchia</taxon>
        <taxon>Euheterodonta</taxon>
        <taxon>Imparidentia</taxon>
        <taxon>Neoheterodontei</taxon>
        <taxon>Myida</taxon>
        <taxon>Dreissenoidea</taxon>
        <taxon>Dreissenidae</taxon>
        <taxon>Dreissena</taxon>
    </lineage>
</organism>
<reference evidence="2" key="1">
    <citation type="journal article" date="2019" name="bioRxiv">
        <title>The Genome of the Zebra Mussel, Dreissena polymorpha: A Resource for Invasive Species Research.</title>
        <authorList>
            <person name="McCartney M.A."/>
            <person name="Auch B."/>
            <person name="Kono T."/>
            <person name="Mallez S."/>
            <person name="Zhang Y."/>
            <person name="Obille A."/>
            <person name="Becker A."/>
            <person name="Abrahante J.E."/>
            <person name="Garbe J."/>
            <person name="Badalamenti J.P."/>
            <person name="Herman A."/>
            <person name="Mangelson H."/>
            <person name="Liachko I."/>
            <person name="Sullivan S."/>
            <person name="Sone E.D."/>
            <person name="Koren S."/>
            <person name="Silverstein K.A.T."/>
            <person name="Beckman K.B."/>
            <person name="Gohl D.M."/>
        </authorList>
    </citation>
    <scope>NUCLEOTIDE SEQUENCE</scope>
    <source>
        <strain evidence="2">Duluth1</strain>
        <tissue evidence="2">Whole animal</tissue>
    </source>
</reference>
<reference evidence="2" key="2">
    <citation type="submission" date="2020-11" db="EMBL/GenBank/DDBJ databases">
        <authorList>
            <person name="McCartney M.A."/>
            <person name="Auch B."/>
            <person name="Kono T."/>
            <person name="Mallez S."/>
            <person name="Becker A."/>
            <person name="Gohl D.M."/>
            <person name="Silverstein K.A.T."/>
            <person name="Koren S."/>
            <person name="Bechman K.B."/>
            <person name="Herman A."/>
            <person name="Abrahante J.E."/>
            <person name="Garbe J."/>
        </authorList>
    </citation>
    <scope>NUCLEOTIDE SEQUENCE</scope>
    <source>
        <strain evidence="2">Duluth1</strain>
        <tissue evidence="2">Whole animal</tissue>
    </source>
</reference>
<gene>
    <name evidence="2" type="ORF">DPMN_094093</name>
</gene>
<feature type="compositionally biased region" description="Polar residues" evidence="1">
    <location>
        <begin position="150"/>
        <end position="162"/>
    </location>
</feature>
<name>A0A9D4R1I8_DREPO</name>
<dbReference type="EMBL" id="JAIWYP010000003">
    <property type="protein sequence ID" value="KAH3851611.1"/>
    <property type="molecule type" value="Genomic_DNA"/>
</dbReference>
<sequence>MKQTRTARVNREKIQIRYSAKLCINERPVSDMFPEWFDVLRESRTMGFQKYTTTSTKSYPLPQNYQTKPSTITTNIHNQSANREQNTQITPISENTNEVNDVFQSETAMCHAPSTDKPPNRKQSYVATEPPLMEQTPGTPYQRHQETQNRIRSASRGRTTTKSNNVNALSNVLNNTMKNKVHKDRRRHVQHKNIAPIL</sequence>
<feature type="region of interest" description="Disordered" evidence="1">
    <location>
        <begin position="131"/>
        <end position="162"/>
    </location>
</feature>
<keyword evidence="3" id="KW-1185">Reference proteome</keyword>
<protein>
    <submittedName>
        <fullName evidence="2">Uncharacterized protein</fullName>
    </submittedName>
</protein>